<evidence type="ECO:0000313" key="2">
    <source>
        <dbReference type="EMBL" id="RZS96698.1"/>
    </source>
</evidence>
<dbReference type="Proteomes" id="UP000292209">
    <property type="component" value="Unassembled WGS sequence"/>
</dbReference>
<sequence>MYLIISLFVLVFSFLLFQKASGTLSPLRLNMISWIFYFELIIQYFISSLFVIYEIDEHYLIGKVYDSTARSLGYWAIMYTMIFFPLGMVLANFVWKAKPKELFDRYVKKEIKPFYSKKDSFLRLPLYFLTLISVSAVLYTFYIMKEIPLFSMFSGNSTVDLAIAREEAGRGFQGNFFIRNVFGITLTPILSYIAFSYYKMTKGKFDFFWFLILFVFSILIVTYNISKAPIVLYFLGFIFFRVLEKGKVNKMVLILGVSGILVLLLIFYSFLSTTELNLLFGLRFGIPGRILFSQSAAVYLTFDTFPNFHEYLGISSFSDYVSVFGIQPSERSSRLLMERYFSSRVEEGTAGVLNTLFIAESFANFGWLGLALAPSYVGFLIQTMYVFFLKSRKTPVFLGLFAYFSYKGGVSGGFNEYIYNSGLLILIGVISILFLNASYFKTFFSKKVTRTLKVPNN</sequence>
<evidence type="ECO:0000256" key="1">
    <source>
        <dbReference type="SAM" id="Phobius"/>
    </source>
</evidence>
<feature type="transmembrane region" description="Helical" evidence="1">
    <location>
        <begin position="421"/>
        <end position="440"/>
    </location>
</feature>
<feature type="transmembrane region" description="Helical" evidence="1">
    <location>
        <begin position="176"/>
        <end position="195"/>
    </location>
</feature>
<keyword evidence="3" id="KW-1185">Reference proteome</keyword>
<name>A0A4Q7PAQ0_9BACT</name>
<feature type="transmembrane region" description="Helical" evidence="1">
    <location>
        <begin position="207"/>
        <end position="240"/>
    </location>
</feature>
<evidence type="ECO:0000313" key="3">
    <source>
        <dbReference type="Proteomes" id="UP000292209"/>
    </source>
</evidence>
<dbReference type="OrthoDB" id="6199500at2"/>
<keyword evidence="1" id="KW-0472">Membrane</keyword>
<feature type="transmembrane region" description="Helical" evidence="1">
    <location>
        <begin position="365"/>
        <end position="389"/>
    </location>
</feature>
<protein>
    <submittedName>
        <fullName evidence="2">Oligosaccharide repeat unit polymerase</fullName>
    </submittedName>
</protein>
<dbReference type="NCBIfam" id="TIGR04370">
    <property type="entry name" value="glyco_rpt_poly"/>
    <property type="match status" value="1"/>
</dbReference>
<gene>
    <name evidence="2" type="ORF">BC751_2280</name>
</gene>
<accession>A0A4Q7PAQ0</accession>
<feature type="transmembrane region" description="Helical" evidence="1">
    <location>
        <begin position="252"/>
        <end position="271"/>
    </location>
</feature>
<organism evidence="2 3">
    <name type="scientific">Cecembia calidifontis</name>
    <dbReference type="NCBI Taxonomy" id="1187080"/>
    <lineage>
        <taxon>Bacteria</taxon>
        <taxon>Pseudomonadati</taxon>
        <taxon>Bacteroidota</taxon>
        <taxon>Cytophagia</taxon>
        <taxon>Cytophagales</taxon>
        <taxon>Cyclobacteriaceae</taxon>
        <taxon>Cecembia</taxon>
    </lineage>
</organism>
<feature type="transmembrane region" description="Helical" evidence="1">
    <location>
        <begin position="74"/>
        <end position="95"/>
    </location>
</feature>
<feature type="transmembrane region" description="Helical" evidence="1">
    <location>
        <begin position="124"/>
        <end position="144"/>
    </location>
</feature>
<dbReference type="RefSeq" id="WP_130275587.1">
    <property type="nucleotide sequence ID" value="NZ_SGXG01000001.1"/>
</dbReference>
<comment type="caution">
    <text evidence="2">The sequence shown here is derived from an EMBL/GenBank/DDBJ whole genome shotgun (WGS) entry which is preliminary data.</text>
</comment>
<dbReference type="EMBL" id="SGXG01000001">
    <property type="protein sequence ID" value="RZS96698.1"/>
    <property type="molecule type" value="Genomic_DNA"/>
</dbReference>
<keyword evidence="1" id="KW-1133">Transmembrane helix</keyword>
<proteinExistence type="predicted"/>
<dbReference type="AlphaFoldDB" id="A0A4Q7PAQ0"/>
<keyword evidence="1" id="KW-0812">Transmembrane</keyword>
<feature type="transmembrane region" description="Helical" evidence="1">
    <location>
        <begin position="32"/>
        <end position="53"/>
    </location>
</feature>
<feature type="transmembrane region" description="Helical" evidence="1">
    <location>
        <begin position="396"/>
        <end position="415"/>
    </location>
</feature>
<reference evidence="2 3" key="1">
    <citation type="submission" date="2019-02" db="EMBL/GenBank/DDBJ databases">
        <title>Genomic Encyclopedia of Archaeal and Bacterial Type Strains, Phase II (KMG-II): from individual species to whole genera.</title>
        <authorList>
            <person name="Goeker M."/>
        </authorList>
    </citation>
    <scope>NUCLEOTIDE SEQUENCE [LARGE SCALE GENOMIC DNA]</scope>
    <source>
        <strain evidence="2 3">DSM 21411</strain>
    </source>
</reference>